<dbReference type="Proteomes" id="UP001295684">
    <property type="component" value="Unassembled WGS sequence"/>
</dbReference>
<name>A0AAD2D259_EUPCR</name>
<gene>
    <name evidence="1" type="ORF">ECRASSUSDP1_LOCUS18625</name>
</gene>
<evidence type="ECO:0000313" key="2">
    <source>
        <dbReference type="Proteomes" id="UP001295684"/>
    </source>
</evidence>
<organism evidence="1 2">
    <name type="scientific">Euplotes crassus</name>
    <dbReference type="NCBI Taxonomy" id="5936"/>
    <lineage>
        <taxon>Eukaryota</taxon>
        <taxon>Sar</taxon>
        <taxon>Alveolata</taxon>
        <taxon>Ciliophora</taxon>
        <taxon>Intramacronucleata</taxon>
        <taxon>Spirotrichea</taxon>
        <taxon>Hypotrichia</taxon>
        <taxon>Euplotida</taxon>
        <taxon>Euplotidae</taxon>
        <taxon>Moneuplotes</taxon>
    </lineage>
</organism>
<evidence type="ECO:0000313" key="1">
    <source>
        <dbReference type="EMBL" id="CAI2377242.1"/>
    </source>
</evidence>
<keyword evidence="2" id="KW-1185">Reference proteome</keyword>
<accession>A0AAD2D259</accession>
<reference evidence="1" key="1">
    <citation type="submission" date="2023-07" db="EMBL/GenBank/DDBJ databases">
        <authorList>
            <consortium name="AG Swart"/>
            <person name="Singh M."/>
            <person name="Singh A."/>
            <person name="Seah K."/>
            <person name="Emmerich C."/>
        </authorList>
    </citation>
    <scope>NUCLEOTIDE SEQUENCE</scope>
    <source>
        <strain evidence="1">DP1</strain>
    </source>
</reference>
<protein>
    <submittedName>
        <fullName evidence="1">Uncharacterized protein</fullName>
    </submittedName>
</protein>
<dbReference type="EMBL" id="CAMPGE010018870">
    <property type="protein sequence ID" value="CAI2377242.1"/>
    <property type="molecule type" value="Genomic_DNA"/>
</dbReference>
<dbReference type="AlphaFoldDB" id="A0AAD2D259"/>
<comment type="caution">
    <text evidence="1">The sequence shown here is derived from an EMBL/GenBank/DDBJ whole genome shotgun (WGS) entry which is preliminary data.</text>
</comment>
<proteinExistence type="predicted"/>
<sequence length="81" mass="9353">MLINLCLVISHCVGKTYCVLRKISELESFHVESSSHDQKNVIVSCFLICRISFLKHSIICLAIFFCWKSLSFYKLCFSISQ</sequence>